<dbReference type="EMBL" id="VDFM01000001">
    <property type="protein sequence ID" value="MQS51622.1"/>
    <property type="molecule type" value="Genomic_DNA"/>
</dbReference>
<feature type="transmembrane region" description="Helical" evidence="1">
    <location>
        <begin position="6"/>
        <end position="24"/>
    </location>
</feature>
<accession>A0A5P0ZF03</accession>
<keyword evidence="1" id="KW-0472">Membrane</keyword>
<evidence type="ECO:0000313" key="3">
    <source>
        <dbReference type="EMBL" id="MQS51622.1"/>
    </source>
</evidence>
<sequence length="74" mass="8552">MPFSDGVMMIIFVSGFTYAIGFVAGKHGSLINLFDFSDELQAKLHRYTNKFFELFFDDDKKDEKKDFPSANRKS</sequence>
<gene>
    <name evidence="3" type="ORF">FHL02_01165</name>
    <name evidence="2" type="ORF">FHL03_02105</name>
</gene>
<dbReference type="RefSeq" id="WP_153381678.1">
    <property type="nucleotide sequence ID" value="NZ_VDFM01000001.1"/>
</dbReference>
<organism evidence="3 4">
    <name type="scientific">Companilactobacillus mishanensis</name>
    <dbReference type="NCBI Taxonomy" id="2486008"/>
    <lineage>
        <taxon>Bacteria</taxon>
        <taxon>Bacillati</taxon>
        <taxon>Bacillota</taxon>
        <taxon>Bacilli</taxon>
        <taxon>Lactobacillales</taxon>
        <taxon>Lactobacillaceae</taxon>
        <taxon>Companilactobacillus</taxon>
    </lineage>
</organism>
<reference evidence="2" key="2">
    <citation type="submission" date="2019-05" db="EMBL/GenBank/DDBJ databases">
        <authorList>
            <person name="Schuster J.A."/>
            <person name="Ehrmann M.A."/>
        </authorList>
    </citation>
    <scope>NUCLEOTIDE SEQUENCE</scope>
    <source>
        <strain evidence="2">TMW 1.2098</strain>
    </source>
</reference>
<evidence type="ECO:0000256" key="1">
    <source>
        <dbReference type="SAM" id="Phobius"/>
    </source>
</evidence>
<keyword evidence="5" id="KW-1185">Reference proteome</keyword>
<keyword evidence="1" id="KW-1133">Transmembrane helix</keyword>
<keyword evidence="1" id="KW-0812">Transmembrane</keyword>
<comment type="caution">
    <text evidence="3">The sequence shown here is derived from an EMBL/GenBank/DDBJ whole genome shotgun (WGS) entry which is preliminary data.</text>
</comment>
<evidence type="ECO:0000313" key="2">
    <source>
        <dbReference type="EMBL" id="MQS44275.1"/>
    </source>
</evidence>
<dbReference type="Proteomes" id="UP000436655">
    <property type="component" value="Unassembled WGS sequence"/>
</dbReference>
<dbReference type="Proteomes" id="UP000380386">
    <property type="component" value="Unassembled WGS sequence"/>
</dbReference>
<proteinExistence type="predicted"/>
<evidence type="ECO:0000313" key="5">
    <source>
        <dbReference type="Proteomes" id="UP000436655"/>
    </source>
</evidence>
<dbReference type="EMBL" id="VDFN01000001">
    <property type="protein sequence ID" value="MQS44275.1"/>
    <property type="molecule type" value="Genomic_DNA"/>
</dbReference>
<reference evidence="4 5" key="1">
    <citation type="journal article" date="2019" name="Syst. Appl. Microbiol.">
        <title>Polyphasic characterization of two novel Lactobacillus spp. isolated from blown salami packages: Description of Lactobacillus halodurans sp. nov. and Lactobacillus salsicarnum sp. nov.</title>
        <authorList>
            <person name="Schuster J.A."/>
            <person name="Klingl A."/>
            <person name="Vogel R.F."/>
            <person name="Ehrmann M.A."/>
        </authorList>
    </citation>
    <scope>NUCLEOTIDE SEQUENCE [LARGE SCALE GENOMIC DNA]</scope>
    <source>
        <strain evidence="2 5">TMW 1.2098</strain>
        <strain evidence="3 4">TMW 1.2118</strain>
    </source>
</reference>
<protein>
    <submittedName>
        <fullName evidence="3">Uncharacterized protein</fullName>
    </submittedName>
</protein>
<dbReference type="AlphaFoldDB" id="A0A5P0ZF03"/>
<name>A0A5P0ZF03_9LACO</name>
<evidence type="ECO:0000313" key="4">
    <source>
        <dbReference type="Proteomes" id="UP000380386"/>
    </source>
</evidence>